<proteinExistence type="predicted"/>
<evidence type="ECO:0000256" key="1">
    <source>
        <dbReference type="SAM" id="MobiDB-lite"/>
    </source>
</evidence>
<keyword evidence="2" id="KW-0732">Signal</keyword>
<dbReference type="PATRIC" id="fig|882211.3.peg.1978"/>
<dbReference type="RefSeq" id="WP_048360182.1">
    <property type="nucleotide sequence ID" value="NZ_FNUD01000002.1"/>
</dbReference>
<comment type="caution">
    <text evidence="3">The sequence shown here is derived from an EMBL/GenBank/DDBJ whole genome shotgun (WGS) entry which is preliminary data.</text>
</comment>
<organism evidence="3 4">
    <name type="scientific">Pseudomonas deceptionensis</name>
    <dbReference type="NCBI Taxonomy" id="882211"/>
    <lineage>
        <taxon>Bacteria</taxon>
        <taxon>Pseudomonadati</taxon>
        <taxon>Pseudomonadota</taxon>
        <taxon>Gammaproteobacteria</taxon>
        <taxon>Pseudomonadales</taxon>
        <taxon>Pseudomonadaceae</taxon>
        <taxon>Pseudomonas</taxon>
    </lineage>
</organism>
<sequence length="79" mass="8447">MNSTLLLLNALALAVLVVFHFQSAPAVAEQQVELATTYSKPPKPQAQIAVMTGASKVSPQVTTEHPVTRETTVGKGWVF</sequence>
<feature type="chain" id="PRO_5009777016" evidence="2">
    <location>
        <begin position="29"/>
        <end position="79"/>
    </location>
</feature>
<reference evidence="3" key="1">
    <citation type="submission" date="2016-10" db="EMBL/GenBank/DDBJ databases">
        <authorList>
            <person name="Varghese N."/>
            <person name="Submissions S."/>
        </authorList>
    </citation>
    <scope>NUCLEOTIDE SEQUENCE [LARGE SCALE GENOMIC DNA]</scope>
    <source>
        <strain evidence="3">LMG 25555</strain>
    </source>
</reference>
<gene>
    <name evidence="3" type="ORF">SAMN04489800_4374</name>
</gene>
<name>A0A0J6G6K3_PSEDM</name>
<evidence type="ECO:0000313" key="4">
    <source>
        <dbReference type="Proteomes" id="UP000183613"/>
    </source>
</evidence>
<dbReference type="Proteomes" id="UP000183613">
    <property type="component" value="Unassembled WGS sequence"/>
</dbReference>
<evidence type="ECO:0000256" key="2">
    <source>
        <dbReference type="SAM" id="SignalP"/>
    </source>
</evidence>
<evidence type="ECO:0000313" key="3">
    <source>
        <dbReference type="EMBL" id="SEF07770.1"/>
    </source>
</evidence>
<accession>A0A0J6G6K3</accession>
<feature type="signal peptide" evidence="2">
    <location>
        <begin position="1"/>
        <end position="28"/>
    </location>
</feature>
<feature type="compositionally biased region" description="Polar residues" evidence="1">
    <location>
        <begin position="57"/>
        <end position="71"/>
    </location>
</feature>
<dbReference type="EMBL" id="FNUD01000002">
    <property type="protein sequence ID" value="SEF07770.1"/>
    <property type="molecule type" value="Genomic_DNA"/>
</dbReference>
<keyword evidence="4" id="KW-1185">Reference proteome</keyword>
<dbReference type="AlphaFoldDB" id="A0A0J6G6K3"/>
<protein>
    <submittedName>
        <fullName evidence="3">Uncharacterized protein</fullName>
    </submittedName>
</protein>
<feature type="region of interest" description="Disordered" evidence="1">
    <location>
        <begin position="57"/>
        <end position="79"/>
    </location>
</feature>